<reference evidence="3 4" key="1">
    <citation type="submission" date="2021-03" db="EMBL/GenBank/DDBJ databases">
        <title>Human Oral Microbial Genomes.</title>
        <authorList>
            <person name="Johnston C.D."/>
            <person name="Chen T."/>
            <person name="Dewhirst F.E."/>
        </authorList>
    </citation>
    <scope>NUCLEOTIDE SEQUENCE [LARGE SCALE GENOMIC DNA]</scope>
    <source>
        <strain evidence="3 4">F0054</strain>
    </source>
</reference>
<evidence type="ECO:0000313" key="3">
    <source>
        <dbReference type="EMBL" id="QUB74794.1"/>
    </source>
</evidence>
<evidence type="ECO:0000313" key="4">
    <source>
        <dbReference type="Proteomes" id="UP000682195"/>
    </source>
</evidence>
<dbReference type="EMBL" id="CP072361">
    <property type="protein sequence ID" value="QUB74794.1"/>
    <property type="molecule type" value="Genomic_DNA"/>
</dbReference>
<accession>A0ABX7XMY8</accession>
<dbReference type="RefSeq" id="WP_211806956.1">
    <property type="nucleotide sequence ID" value="NZ_CP072361.1"/>
</dbReference>
<dbReference type="InterPro" id="IPR011335">
    <property type="entry name" value="Restrct_endonuc-II-like"/>
</dbReference>
<dbReference type="Gene3D" id="3.40.1350.10">
    <property type="match status" value="1"/>
</dbReference>
<sequence length="332" mass="39048">MKKTLVSILSDHLVPNYLFIKEKRGQYNDLLFIETTYIKEKKGAAHLEQALRKEEDSVLKVLVESDNYQKGLQSLENANLPKDVHYIVNLTGGTKIMSLMVYDFFRKFNSTFYYIPIGKNVYCNIEKGEMEPLRYRISLKEYFTLYGLLFECDNTLLKDTKKTLDLFKKQKNRNFYLSKEITGSQQASTAEDRRYYSGAWFEEYTYLRIKEELALQDEDIAMSLKIYRNDLGQNDNEIDVAFMFENTLHIIECKVSMNGYGKEPQHIIENYLYKLAAVSKDFGLIVRPYIFTLHKMDMLSEHSRENIKKRMRILGICNIVSGKELSEQKIKF</sequence>
<dbReference type="InterPro" id="IPR011856">
    <property type="entry name" value="tRNA_endonuc-like_dom_sf"/>
</dbReference>
<evidence type="ECO:0000259" key="2">
    <source>
        <dbReference type="Pfam" id="PF23400"/>
    </source>
</evidence>
<dbReference type="Gene3D" id="3.40.50.10770">
    <property type="entry name" value="Hypothetical protein VC1899 like domain (Restriction endonuclease-like)"/>
    <property type="match status" value="1"/>
</dbReference>
<feature type="domain" description="Card1 CARF" evidence="2">
    <location>
        <begin position="5"/>
        <end position="142"/>
    </location>
</feature>
<proteinExistence type="predicted"/>
<feature type="domain" description="Card1 endonuclease" evidence="1">
    <location>
        <begin position="191"/>
        <end position="299"/>
    </location>
</feature>
<dbReference type="Pfam" id="PF09002">
    <property type="entry name" value="Card1_endonuc"/>
    <property type="match status" value="1"/>
</dbReference>
<dbReference type="InterPro" id="IPR056339">
    <property type="entry name" value="CARF_Card1"/>
</dbReference>
<dbReference type="SUPFAM" id="SSF52980">
    <property type="entry name" value="Restriction endonuclease-like"/>
    <property type="match status" value="1"/>
</dbReference>
<dbReference type="Proteomes" id="UP000682195">
    <property type="component" value="Chromosome 1"/>
</dbReference>
<evidence type="ECO:0000259" key="1">
    <source>
        <dbReference type="Pfam" id="PF09002"/>
    </source>
</evidence>
<keyword evidence="4" id="KW-1185">Reference proteome</keyword>
<organism evidence="3 4">
    <name type="scientific">Prevotella melaninogenica</name>
    <dbReference type="NCBI Taxonomy" id="28132"/>
    <lineage>
        <taxon>Bacteria</taxon>
        <taxon>Pseudomonadati</taxon>
        <taxon>Bacteroidota</taxon>
        <taxon>Bacteroidia</taxon>
        <taxon>Bacteroidales</taxon>
        <taxon>Prevotellaceae</taxon>
        <taxon>Prevotella</taxon>
    </lineage>
</organism>
<name>A0ABX7XMY8_9BACT</name>
<dbReference type="Pfam" id="PF23400">
    <property type="entry name" value="CARF_Card1"/>
    <property type="match status" value="1"/>
</dbReference>
<gene>
    <name evidence="3" type="ORF">J5A58_04395</name>
</gene>
<protein>
    <submittedName>
        <fullName evidence="3">DUF1887 family protein</fullName>
    </submittedName>
</protein>
<dbReference type="InterPro" id="IPR015093">
    <property type="entry name" value="Card1_endonucl_dom"/>
</dbReference>